<gene>
    <name evidence="1" type="ORF">HPBE_LOCUS2472</name>
</gene>
<proteinExistence type="predicted"/>
<evidence type="ECO:0000313" key="2">
    <source>
        <dbReference type="Proteomes" id="UP000050761"/>
    </source>
</evidence>
<sequence length="114" mass="12721">MTMKHNTMTNCRSRPAMCCVLSAKTTRKRTGGHASELVSKAKKAWFREHMLHCIRLCDSESTSPSPCRCSIHFHPISIISSIMPSMRRATEELLAHCSLPLLTTTATSTPSILY</sequence>
<dbReference type="AlphaFoldDB" id="A0A183F8H9"/>
<protein>
    <submittedName>
        <fullName evidence="3">THAP-type domain-containing protein</fullName>
    </submittedName>
</protein>
<accession>A0A183F8H9</accession>
<accession>A0A3P7TV50</accession>
<name>A0A183F8H9_HELPZ</name>
<dbReference type="EMBL" id="UZAH01003770">
    <property type="protein sequence ID" value="VDO25511.1"/>
    <property type="molecule type" value="Genomic_DNA"/>
</dbReference>
<dbReference type="Proteomes" id="UP000050761">
    <property type="component" value="Unassembled WGS sequence"/>
</dbReference>
<evidence type="ECO:0000313" key="3">
    <source>
        <dbReference type="WBParaSite" id="HPBE_0000247101-mRNA-1"/>
    </source>
</evidence>
<organism evidence="2 3">
    <name type="scientific">Heligmosomoides polygyrus</name>
    <name type="common">Parasitic roundworm</name>
    <dbReference type="NCBI Taxonomy" id="6339"/>
    <lineage>
        <taxon>Eukaryota</taxon>
        <taxon>Metazoa</taxon>
        <taxon>Ecdysozoa</taxon>
        <taxon>Nematoda</taxon>
        <taxon>Chromadorea</taxon>
        <taxon>Rhabditida</taxon>
        <taxon>Rhabditina</taxon>
        <taxon>Rhabditomorpha</taxon>
        <taxon>Strongyloidea</taxon>
        <taxon>Heligmosomidae</taxon>
        <taxon>Heligmosomoides</taxon>
    </lineage>
</organism>
<dbReference type="WBParaSite" id="HPBE_0000247101-mRNA-1">
    <property type="protein sequence ID" value="HPBE_0000247101-mRNA-1"/>
    <property type="gene ID" value="HPBE_0000247101"/>
</dbReference>
<evidence type="ECO:0000313" key="1">
    <source>
        <dbReference type="EMBL" id="VDO25511.1"/>
    </source>
</evidence>
<reference evidence="3" key="2">
    <citation type="submission" date="2019-09" db="UniProtKB">
        <authorList>
            <consortium name="WormBaseParasite"/>
        </authorList>
    </citation>
    <scope>IDENTIFICATION</scope>
</reference>
<keyword evidence="2" id="KW-1185">Reference proteome</keyword>
<reference evidence="1 2" key="1">
    <citation type="submission" date="2018-11" db="EMBL/GenBank/DDBJ databases">
        <authorList>
            <consortium name="Pathogen Informatics"/>
        </authorList>
    </citation>
    <scope>NUCLEOTIDE SEQUENCE [LARGE SCALE GENOMIC DNA]</scope>
</reference>